<organism evidence="2">
    <name type="scientific">marine sediment metagenome</name>
    <dbReference type="NCBI Taxonomy" id="412755"/>
    <lineage>
        <taxon>unclassified sequences</taxon>
        <taxon>metagenomes</taxon>
        <taxon>ecological metagenomes</taxon>
    </lineage>
</organism>
<reference evidence="2" key="1">
    <citation type="journal article" date="2014" name="Front. Microbiol.">
        <title>High frequency of phylogenetically diverse reductive dehalogenase-homologous genes in deep subseafloor sedimentary metagenomes.</title>
        <authorList>
            <person name="Kawai M."/>
            <person name="Futagami T."/>
            <person name="Toyoda A."/>
            <person name="Takaki Y."/>
            <person name="Nishi S."/>
            <person name="Hori S."/>
            <person name="Arai W."/>
            <person name="Tsubouchi T."/>
            <person name="Morono Y."/>
            <person name="Uchiyama I."/>
            <person name="Ito T."/>
            <person name="Fujiyama A."/>
            <person name="Inagaki F."/>
            <person name="Takami H."/>
        </authorList>
    </citation>
    <scope>NUCLEOTIDE SEQUENCE</scope>
    <source>
        <strain evidence="2">Expedition CK06-06</strain>
    </source>
</reference>
<comment type="caution">
    <text evidence="2">The sequence shown here is derived from an EMBL/GenBank/DDBJ whole genome shotgun (WGS) entry which is preliminary data.</text>
</comment>
<accession>X0W6U8</accession>
<sequence length="243" mass="27343">SINALMSAAEVIVPVDLGFFSIYGLGRTIRTIEMIGERTGRTPAFSILATMYDTRARTMRRSLAALRDQYKSRLLSTVIRFNVDLREAAAMGSPIVEFRPGSRGHQDYQALAQEVVSSDLQMEYEAMARREADEHRRVEQEVDEKVEAVYGAIVTDTGVRFVCHAPGAKRVQIAGDFNHWDPQNTQSEMVLTDEPCVWRKDVTLGSGRYAYRLIIDGRWCSDPANPYVESNPYGELNSVVEVE</sequence>
<dbReference type="SUPFAM" id="SSF81296">
    <property type="entry name" value="E set domains"/>
    <property type="match status" value="1"/>
</dbReference>
<dbReference type="InterPro" id="IPR027417">
    <property type="entry name" value="P-loop_NTPase"/>
</dbReference>
<dbReference type="PANTHER" id="PTHR13696">
    <property type="entry name" value="P-LOOP CONTAINING NUCLEOSIDE TRIPHOSPHATE HYDROLASE"/>
    <property type="match status" value="1"/>
</dbReference>
<evidence type="ECO:0000259" key="1">
    <source>
        <dbReference type="Pfam" id="PF16561"/>
    </source>
</evidence>
<feature type="non-terminal residue" evidence="2">
    <location>
        <position position="1"/>
    </location>
</feature>
<dbReference type="InterPro" id="IPR014756">
    <property type="entry name" value="Ig_E-set"/>
</dbReference>
<protein>
    <recommendedName>
        <fullName evidence="1">AMP-activated protein kinase glycogen-binding domain-containing protein</fullName>
    </recommendedName>
</protein>
<name>X0W6U8_9ZZZZ</name>
<dbReference type="InterPro" id="IPR013783">
    <property type="entry name" value="Ig-like_fold"/>
</dbReference>
<dbReference type="InterPro" id="IPR032640">
    <property type="entry name" value="AMPK1_CBM"/>
</dbReference>
<dbReference type="Gene3D" id="2.60.40.10">
    <property type="entry name" value="Immunoglobulins"/>
    <property type="match status" value="1"/>
</dbReference>
<dbReference type="Gene3D" id="3.40.50.300">
    <property type="entry name" value="P-loop containing nucleotide triphosphate hydrolases"/>
    <property type="match status" value="1"/>
</dbReference>
<dbReference type="AlphaFoldDB" id="X0W6U8"/>
<dbReference type="PANTHER" id="PTHR13696:SF99">
    <property type="entry name" value="COBYRINIC ACID AC-DIAMIDE SYNTHASE"/>
    <property type="match status" value="1"/>
</dbReference>
<gene>
    <name evidence="2" type="ORF">S01H1_46494</name>
</gene>
<dbReference type="CDD" id="cd07184">
    <property type="entry name" value="E_set_Isoamylase_like_N"/>
    <property type="match status" value="1"/>
</dbReference>
<dbReference type="EMBL" id="BARS01029774">
    <property type="protein sequence ID" value="GAG08396.1"/>
    <property type="molecule type" value="Genomic_DNA"/>
</dbReference>
<dbReference type="SUPFAM" id="SSF52540">
    <property type="entry name" value="P-loop containing nucleoside triphosphate hydrolases"/>
    <property type="match status" value="1"/>
</dbReference>
<dbReference type="Pfam" id="PF16561">
    <property type="entry name" value="AMPK1_CBM"/>
    <property type="match status" value="1"/>
</dbReference>
<dbReference type="InterPro" id="IPR050678">
    <property type="entry name" value="DNA_Partitioning_ATPase"/>
</dbReference>
<evidence type="ECO:0000313" key="2">
    <source>
        <dbReference type="EMBL" id="GAG08396.1"/>
    </source>
</evidence>
<proteinExistence type="predicted"/>
<feature type="domain" description="AMP-activated protein kinase glycogen-binding" evidence="1">
    <location>
        <begin position="166"/>
        <end position="243"/>
    </location>
</feature>